<gene>
    <name evidence="3" type="ORF">B0H17DRAFT_1148610</name>
</gene>
<organism evidence="3 4">
    <name type="scientific">Mycena rosella</name>
    <name type="common">Pink bonnet</name>
    <name type="synonym">Agaricus rosellus</name>
    <dbReference type="NCBI Taxonomy" id="1033263"/>
    <lineage>
        <taxon>Eukaryota</taxon>
        <taxon>Fungi</taxon>
        <taxon>Dikarya</taxon>
        <taxon>Basidiomycota</taxon>
        <taxon>Agaricomycotina</taxon>
        <taxon>Agaricomycetes</taxon>
        <taxon>Agaricomycetidae</taxon>
        <taxon>Agaricales</taxon>
        <taxon>Marasmiineae</taxon>
        <taxon>Mycenaceae</taxon>
        <taxon>Mycena</taxon>
    </lineage>
</organism>
<feature type="transmembrane region" description="Helical" evidence="2">
    <location>
        <begin position="111"/>
        <end position="132"/>
    </location>
</feature>
<feature type="region of interest" description="Disordered" evidence="1">
    <location>
        <begin position="310"/>
        <end position="335"/>
    </location>
</feature>
<name>A0AAD7CBT8_MYCRO</name>
<comment type="caution">
    <text evidence="3">The sequence shown here is derived from an EMBL/GenBank/DDBJ whole genome shotgun (WGS) entry which is preliminary data.</text>
</comment>
<dbReference type="AlphaFoldDB" id="A0AAD7CBT8"/>
<feature type="compositionally biased region" description="Basic and acidic residues" evidence="1">
    <location>
        <begin position="315"/>
        <end position="325"/>
    </location>
</feature>
<protein>
    <submittedName>
        <fullName evidence="3">Uncharacterized protein</fullName>
    </submittedName>
</protein>
<dbReference type="Proteomes" id="UP001221757">
    <property type="component" value="Unassembled WGS sequence"/>
</dbReference>
<dbReference type="EMBL" id="JARKIE010000408">
    <property type="protein sequence ID" value="KAJ7643216.1"/>
    <property type="molecule type" value="Genomic_DNA"/>
</dbReference>
<evidence type="ECO:0000256" key="1">
    <source>
        <dbReference type="SAM" id="MobiDB-lite"/>
    </source>
</evidence>
<keyword evidence="2" id="KW-0812">Transmembrane</keyword>
<accession>A0AAD7CBT8</accession>
<feature type="transmembrane region" description="Helical" evidence="2">
    <location>
        <begin position="139"/>
        <end position="160"/>
    </location>
</feature>
<evidence type="ECO:0000313" key="3">
    <source>
        <dbReference type="EMBL" id="KAJ7643216.1"/>
    </source>
</evidence>
<reference evidence="3" key="1">
    <citation type="submission" date="2023-03" db="EMBL/GenBank/DDBJ databases">
        <title>Massive genome expansion in bonnet fungi (Mycena s.s.) driven by repeated elements and novel gene families across ecological guilds.</title>
        <authorList>
            <consortium name="Lawrence Berkeley National Laboratory"/>
            <person name="Harder C.B."/>
            <person name="Miyauchi S."/>
            <person name="Viragh M."/>
            <person name="Kuo A."/>
            <person name="Thoen E."/>
            <person name="Andreopoulos B."/>
            <person name="Lu D."/>
            <person name="Skrede I."/>
            <person name="Drula E."/>
            <person name="Henrissat B."/>
            <person name="Morin E."/>
            <person name="Kohler A."/>
            <person name="Barry K."/>
            <person name="LaButti K."/>
            <person name="Morin E."/>
            <person name="Salamov A."/>
            <person name="Lipzen A."/>
            <person name="Mereny Z."/>
            <person name="Hegedus B."/>
            <person name="Baldrian P."/>
            <person name="Stursova M."/>
            <person name="Weitz H."/>
            <person name="Taylor A."/>
            <person name="Grigoriev I.V."/>
            <person name="Nagy L.G."/>
            <person name="Martin F."/>
            <person name="Kauserud H."/>
        </authorList>
    </citation>
    <scope>NUCLEOTIDE SEQUENCE</scope>
    <source>
        <strain evidence="3">CBHHK067</strain>
    </source>
</reference>
<proteinExistence type="predicted"/>
<evidence type="ECO:0000256" key="2">
    <source>
        <dbReference type="SAM" id="Phobius"/>
    </source>
</evidence>
<keyword evidence="2" id="KW-1133">Transmembrane helix</keyword>
<keyword evidence="2" id="KW-0472">Membrane</keyword>
<feature type="transmembrane region" description="Helical" evidence="2">
    <location>
        <begin position="12"/>
        <end position="34"/>
    </location>
</feature>
<evidence type="ECO:0000313" key="4">
    <source>
        <dbReference type="Proteomes" id="UP001221757"/>
    </source>
</evidence>
<feature type="transmembrane region" description="Helical" evidence="2">
    <location>
        <begin position="54"/>
        <end position="72"/>
    </location>
</feature>
<sequence>MSTAVLTVNLALAALETLLYGIYLVLFILSMYFLVQRENSAHANGSRSRSPVRYLGFSFSVLLFVAVTGHWATTTSRIFFGFTQFQEDSEGVNIVDFFNNPSHPTRTVQSWFLTVSLLFGDALIIHRLWVVWMRTTGVIVFPVCCLVASTTGNILSVTFLTHNHDVYADKWLTITTYVILACRKDDTQFSPKIIGSLRPDRMENLECDPDIRGFERIHFQKTTPAVIGVVNALIQTRVGLGLTQENVGTVGGAVTSLRFHMSGVRENYDRPENAVCRRDGGRVSSATCGGRPAGGANRISSVNTSMVNRGSGTYGEDKIKDLDRSKGRRNSLPPDQSWTNLTGWIFSDSMTMGVNRGEGLDGIVWTMCERDLAYQEKDSVESILEASSRRRIWRMRRGDLCNTA</sequence>
<keyword evidence="4" id="KW-1185">Reference proteome</keyword>